<feature type="compositionally biased region" description="Basic and acidic residues" evidence="1">
    <location>
        <begin position="114"/>
        <end position="126"/>
    </location>
</feature>
<organism evidence="2 3">
    <name type="scientific">Melanomma pulvis-pyrius CBS 109.77</name>
    <dbReference type="NCBI Taxonomy" id="1314802"/>
    <lineage>
        <taxon>Eukaryota</taxon>
        <taxon>Fungi</taxon>
        <taxon>Dikarya</taxon>
        <taxon>Ascomycota</taxon>
        <taxon>Pezizomycotina</taxon>
        <taxon>Dothideomycetes</taxon>
        <taxon>Pleosporomycetidae</taxon>
        <taxon>Pleosporales</taxon>
        <taxon>Melanommataceae</taxon>
        <taxon>Melanomma</taxon>
    </lineage>
</organism>
<evidence type="ECO:0000256" key="1">
    <source>
        <dbReference type="SAM" id="MobiDB-lite"/>
    </source>
</evidence>
<name>A0A6A6XTI9_9PLEO</name>
<keyword evidence="3" id="KW-1185">Reference proteome</keyword>
<sequence>MGRRQGQAQDSDAALADGIPSLQRVQMGLMGCIRTSRAPGRVRWALAALCDLLPYATAGLKSAAEGAKRQAGDGQTQAHARDQVCVAGGRATYQVGEVDTAWAGGVEEEGDGVGVERDLRWNSKRT</sequence>
<gene>
    <name evidence="2" type="ORF">K505DRAFT_68101</name>
</gene>
<proteinExistence type="predicted"/>
<dbReference type="AlphaFoldDB" id="A0A6A6XTI9"/>
<evidence type="ECO:0000313" key="2">
    <source>
        <dbReference type="EMBL" id="KAF2799345.1"/>
    </source>
</evidence>
<dbReference type="EMBL" id="MU001766">
    <property type="protein sequence ID" value="KAF2799345.1"/>
    <property type="molecule type" value="Genomic_DNA"/>
</dbReference>
<reference evidence="2" key="1">
    <citation type="journal article" date="2020" name="Stud. Mycol.">
        <title>101 Dothideomycetes genomes: a test case for predicting lifestyles and emergence of pathogens.</title>
        <authorList>
            <person name="Haridas S."/>
            <person name="Albert R."/>
            <person name="Binder M."/>
            <person name="Bloem J."/>
            <person name="Labutti K."/>
            <person name="Salamov A."/>
            <person name="Andreopoulos B."/>
            <person name="Baker S."/>
            <person name="Barry K."/>
            <person name="Bills G."/>
            <person name="Bluhm B."/>
            <person name="Cannon C."/>
            <person name="Castanera R."/>
            <person name="Culley D."/>
            <person name="Daum C."/>
            <person name="Ezra D."/>
            <person name="Gonzalez J."/>
            <person name="Henrissat B."/>
            <person name="Kuo A."/>
            <person name="Liang C."/>
            <person name="Lipzen A."/>
            <person name="Lutzoni F."/>
            <person name="Magnuson J."/>
            <person name="Mondo S."/>
            <person name="Nolan M."/>
            <person name="Ohm R."/>
            <person name="Pangilinan J."/>
            <person name="Park H.-J."/>
            <person name="Ramirez L."/>
            <person name="Alfaro M."/>
            <person name="Sun H."/>
            <person name="Tritt A."/>
            <person name="Yoshinaga Y."/>
            <person name="Zwiers L.-H."/>
            <person name="Turgeon B."/>
            <person name="Goodwin S."/>
            <person name="Spatafora J."/>
            <person name="Crous P."/>
            <person name="Grigoriev I."/>
        </authorList>
    </citation>
    <scope>NUCLEOTIDE SEQUENCE</scope>
    <source>
        <strain evidence="2">CBS 109.77</strain>
    </source>
</reference>
<feature type="region of interest" description="Disordered" evidence="1">
    <location>
        <begin position="106"/>
        <end position="126"/>
    </location>
</feature>
<accession>A0A6A6XTI9</accession>
<evidence type="ECO:0000313" key="3">
    <source>
        <dbReference type="Proteomes" id="UP000799757"/>
    </source>
</evidence>
<dbReference type="Proteomes" id="UP000799757">
    <property type="component" value="Unassembled WGS sequence"/>
</dbReference>
<protein>
    <submittedName>
        <fullName evidence="2">Uncharacterized protein</fullName>
    </submittedName>
</protein>